<evidence type="ECO:0000256" key="5">
    <source>
        <dbReference type="ARBA" id="ARBA00022792"/>
    </source>
</evidence>
<comment type="subcellular location">
    <subcellularLocation>
        <location evidence="2">Mitochondrion inner membrane</location>
        <topology evidence="2">Multi-pass membrane protein</topology>
    </subcellularLocation>
</comment>
<comment type="caution">
    <text evidence="10">The sequence shown here is derived from an EMBL/GenBank/DDBJ whole genome shotgun (WGS) entry which is preliminary data.</text>
</comment>
<dbReference type="AlphaFoldDB" id="A0A7I8WCL5"/>
<feature type="transmembrane region" description="Helical" evidence="9">
    <location>
        <begin position="87"/>
        <end position="104"/>
    </location>
</feature>
<gene>
    <name evidence="10" type="ORF">DGYR_LOCUS13212</name>
</gene>
<dbReference type="EMBL" id="CAJFCJ010000030">
    <property type="protein sequence ID" value="CAD5125916.1"/>
    <property type="molecule type" value="Genomic_DNA"/>
</dbReference>
<evidence type="ECO:0000313" key="10">
    <source>
        <dbReference type="EMBL" id="CAD5125916.1"/>
    </source>
</evidence>
<proteinExistence type="inferred from homology"/>
<keyword evidence="4 9" id="KW-0812">Transmembrane</keyword>
<evidence type="ECO:0000256" key="2">
    <source>
        <dbReference type="ARBA" id="ARBA00004448"/>
    </source>
</evidence>
<comment type="function">
    <text evidence="1">Plays a role in mitochondrial morphogenesis.</text>
</comment>
<keyword evidence="11" id="KW-1185">Reference proteome</keyword>
<comment type="similarity">
    <text evidence="3">Belongs to the TMEM11 family.</text>
</comment>
<dbReference type="GO" id="GO:0007007">
    <property type="term" value="P:inner mitochondrial membrane organization"/>
    <property type="evidence" value="ECO:0007669"/>
    <property type="project" value="TreeGrafter"/>
</dbReference>
<name>A0A7I8WCL5_9ANNE</name>
<dbReference type="OrthoDB" id="9970856at2759"/>
<dbReference type="InterPro" id="IPR026120">
    <property type="entry name" value="TMEM11"/>
</dbReference>
<evidence type="ECO:0000256" key="1">
    <source>
        <dbReference type="ARBA" id="ARBA00002812"/>
    </source>
</evidence>
<keyword evidence="8 9" id="KW-0472">Membrane</keyword>
<evidence type="ECO:0000256" key="4">
    <source>
        <dbReference type="ARBA" id="ARBA00022692"/>
    </source>
</evidence>
<evidence type="ECO:0000256" key="3">
    <source>
        <dbReference type="ARBA" id="ARBA00006060"/>
    </source>
</evidence>
<keyword evidence="5" id="KW-0999">Mitochondrion inner membrane</keyword>
<evidence type="ECO:0000256" key="6">
    <source>
        <dbReference type="ARBA" id="ARBA00022989"/>
    </source>
</evidence>
<dbReference type="PANTHER" id="PTHR15099:SF2">
    <property type="entry name" value="TRANSMEMBRANE PROTEIN 11, MITOCHONDRIAL"/>
    <property type="match status" value="1"/>
</dbReference>
<dbReference type="PANTHER" id="PTHR15099">
    <property type="entry name" value="PROTEIN PM1"/>
    <property type="match status" value="1"/>
</dbReference>
<sequence>MADSGESSKQTYSIIREIYENGAASEHFEVKLEEALEKAVSVIIIEPSVLGAETAKWIMIGNFLHKTSVLTGVFSLSLAIPNYVPKAYVPLGFVSFVCAGLYMASWQYDPCCKYQVEKDSRKLQKLPLHHLTSNAPVVLVRKDDSRRKILHTTIAIAAVSFSAYYLYNIYIDGQ</sequence>
<dbReference type="GO" id="GO:0005743">
    <property type="term" value="C:mitochondrial inner membrane"/>
    <property type="evidence" value="ECO:0007669"/>
    <property type="project" value="UniProtKB-SubCell"/>
</dbReference>
<dbReference type="Pfam" id="PF14972">
    <property type="entry name" value="Mito_morph_reg"/>
    <property type="match status" value="1"/>
</dbReference>
<evidence type="ECO:0000256" key="7">
    <source>
        <dbReference type="ARBA" id="ARBA00023128"/>
    </source>
</evidence>
<feature type="transmembrane region" description="Helical" evidence="9">
    <location>
        <begin position="149"/>
        <end position="167"/>
    </location>
</feature>
<evidence type="ECO:0000313" key="11">
    <source>
        <dbReference type="Proteomes" id="UP000549394"/>
    </source>
</evidence>
<evidence type="ECO:0000256" key="9">
    <source>
        <dbReference type="SAM" id="Phobius"/>
    </source>
</evidence>
<feature type="transmembrane region" description="Helical" evidence="9">
    <location>
        <begin position="63"/>
        <end position="81"/>
    </location>
</feature>
<organism evidence="10 11">
    <name type="scientific">Dimorphilus gyrociliatus</name>
    <dbReference type="NCBI Taxonomy" id="2664684"/>
    <lineage>
        <taxon>Eukaryota</taxon>
        <taxon>Metazoa</taxon>
        <taxon>Spiralia</taxon>
        <taxon>Lophotrochozoa</taxon>
        <taxon>Annelida</taxon>
        <taxon>Polychaeta</taxon>
        <taxon>Polychaeta incertae sedis</taxon>
        <taxon>Dinophilidae</taxon>
        <taxon>Dimorphilus</taxon>
    </lineage>
</organism>
<protein>
    <submittedName>
        <fullName evidence="10">DgyrCDS14098</fullName>
    </submittedName>
</protein>
<evidence type="ECO:0000256" key="8">
    <source>
        <dbReference type="ARBA" id="ARBA00023136"/>
    </source>
</evidence>
<accession>A0A7I8WCL5</accession>
<dbReference type="Proteomes" id="UP000549394">
    <property type="component" value="Unassembled WGS sequence"/>
</dbReference>
<keyword evidence="7" id="KW-0496">Mitochondrion</keyword>
<keyword evidence="6 9" id="KW-1133">Transmembrane helix</keyword>
<reference evidence="10 11" key="1">
    <citation type="submission" date="2020-08" db="EMBL/GenBank/DDBJ databases">
        <authorList>
            <person name="Hejnol A."/>
        </authorList>
    </citation>
    <scope>NUCLEOTIDE SEQUENCE [LARGE SCALE GENOMIC DNA]</scope>
</reference>